<name>A0A9W9ER36_9EURO</name>
<feature type="coiled-coil region" evidence="1">
    <location>
        <begin position="28"/>
        <end position="62"/>
    </location>
</feature>
<evidence type="ECO:0000256" key="1">
    <source>
        <dbReference type="SAM" id="Coils"/>
    </source>
</evidence>
<dbReference type="EMBL" id="JAPMSZ010000010">
    <property type="protein sequence ID" value="KAJ5086463.1"/>
    <property type="molecule type" value="Genomic_DNA"/>
</dbReference>
<reference evidence="2" key="1">
    <citation type="submission" date="2022-11" db="EMBL/GenBank/DDBJ databases">
        <authorList>
            <person name="Petersen C."/>
        </authorList>
    </citation>
    <scope>NUCLEOTIDE SEQUENCE</scope>
    <source>
        <strain evidence="2">IBT 34128</strain>
    </source>
</reference>
<dbReference type="AlphaFoldDB" id="A0A9W9ER36"/>
<comment type="caution">
    <text evidence="2">The sequence shown here is derived from an EMBL/GenBank/DDBJ whole genome shotgun (WGS) entry which is preliminary data.</text>
</comment>
<dbReference type="GeneID" id="81397464"/>
<proteinExistence type="predicted"/>
<keyword evidence="3" id="KW-1185">Reference proteome</keyword>
<keyword evidence="1" id="KW-0175">Coiled coil</keyword>
<evidence type="ECO:0000313" key="3">
    <source>
        <dbReference type="Proteomes" id="UP001141434"/>
    </source>
</evidence>
<evidence type="ECO:0000313" key="2">
    <source>
        <dbReference type="EMBL" id="KAJ5086463.1"/>
    </source>
</evidence>
<dbReference type="RefSeq" id="XP_056508588.1">
    <property type="nucleotide sequence ID" value="XM_056658295.1"/>
</dbReference>
<reference evidence="2" key="2">
    <citation type="journal article" date="2023" name="IMA Fungus">
        <title>Comparative genomic study of the Penicillium genus elucidates a diverse pangenome and 15 lateral gene transfer events.</title>
        <authorList>
            <person name="Petersen C."/>
            <person name="Sorensen T."/>
            <person name="Nielsen M.R."/>
            <person name="Sondergaard T.E."/>
            <person name="Sorensen J.L."/>
            <person name="Fitzpatrick D.A."/>
            <person name="Frisvad J.C."/>
            <person name="Nielsen K.L."/>
        </authorList>
    </citation>
    <scope>NUCLEOTIDE SEQUENCE</scope>
    <source>
        <strain evidence="2">IBT 34128</strain>
    </source>
</reference>
<protein>
    <submittedName>
        <fullName evidence="2">Uncharacterized protein</fullName>
    </submittedName>
</protein>
<accession>A0A9W9ER36</accession>
<organism evidence="2 3">
    <name type="scientific">Penicillium alfredii</name>
    <dbReference type="NCBI Taxonomy" id="1506179"/>
    <lineage>
        <taxon>Eukaryota</taxon>
        <taxon>Fungi</taxon>
        <taxon>Dikarya</taxon>
        <taxon>Ascomycota</taxon>
        <taxon>Pezizomycotina</taxon>
        <taxon>Eurotiomycetes</taxon>
        <taxon>Eurotiomycetidae</taxon>
        <taxon>Eurotiales</taxon>
        <taxon>Aspergillaceae</taxon>
        <taxon>Penicillium</taxon>
    </lineage>
</organism>
<sequence length="87" mass="10151">MDTTKDDAPKETKKVNKAYHDQMVRVMVKKAKKQMKAAEKRMEFLEKEIKVRNEAIDFLNEAGKECMENSRAVVDLFDVKRPSSDEE</sequence>
<gene>
    <name evidence="2" type="ORF">NUU61_007770</name>
</gene>
<dbReference type="Proteomes" id="UP001141434">
    <property type="component" value="Unassembled WGS sequence"/>
</dbReference>